<dbReference type="RefSeq" id="WP_140590228.1">
    <property type="nucleotide sequence ID" value="NZ_VFRR01000035.1"/>
</dbReference>
<keyword evidence="2" id="KW-0732">Signal</keyword>
<accession>A0A501WLX2</accession>
<dbReference type="SUPFAM" id="SSF111369">
    <property type="entry name" value="HlyD-like secretion proteins"/>
    <property type="match status" value="1"/>
</dbReference>
<dbReference type="Gene3D" id="2.40.420.20">
    <property type="match status" value="1"/>
</dbReference>
<dbReference type="Gene3D" id="1.10.287.470">
    <property type="entry name" value="Helix hairpin bin"/>
    <property type="match status" value="1"/>
</dbReference>
<evidence type="ECO:0000313" key="4">
    <source>
        <dbReference type="EMBL" id="TPE48227.1"/>
    </source>
</evidence>
<feature type="signal peptide" evidence="2">
    <location>
        <begin position="1"/>
        <end position="25"/>
    </location>
</feature>
<proteinExistence type="inferred from homology"/>
<keyword evidence="5" id="KW-1185">Reference proteome</keyword>
<dbReference type="Gene3D" id="2.40.30.170">
    <property type="match status" value="1"/>
</dbReference>
<dbReference type="PANTHER" id="PTHR30469:SF20">
    <property type="entry name" value="EFFLUX RND TRANSPORTER PERIPLASMIC ADAPTOR SUBUNIT"/>
    <property type="match status" value="1"/>
</dbReference>
<dbReference type="NCBIfam" id="TIGR01730">
    <property type="entry name" value="RND_mfp"/>
    <property type="match status" value="1"/>
</dbReference>
<dbReference type="InterPro" id="IPR058625">
    <property type="entry name" value="MdtA-like_BSH"/>
</dbReference>
<evidence type="ECO:0000313" key="5">
    <source>
        <dbReference type="Proteomes" id="UP000315901"/>
    </source>
</evidence>
<dbReference type="PROSITE" id="PS51257">
    <property type="entry name" value="PROKAR_LIPOPROTEIN"/>
    <property type="match status" value="1"/>
</dbReference>
<comment type="caution">
    <text evidence="4">The sequence shown here is derived from an EMBL/GenBank/DDBJ whole genome shotgun (WGS) entry which is preliminary data.</text>
</comment>
<dbReference type="Gene3D" id="2.40.50.100">
    <property type="match status" value="1"/>
</dbReference>
<dbReference type="Pfam" id="PF25917">
    <property type="entry name" value="BSH_RND"/>
    <property type="match status" value="1"/>
</dbReference>
<gene>
    <name evidence="4" type="ORF">FJM67_13495</name>
</gene>
<feature type="domain" description="Multidrug resistance protein MdtA-like barrel-sandwich hybrid" evidence="3">
    <location>
        <begin position="64"/>
        <end position="185"/>
    </location>
</feature>
<dbReference type="PANTHER" id="PTHR30469">
    <property type="entry name" value="MULTIDRUG RESISTANCE PROTEIN MDTA"/>
    <property type="match status" value="1"/>
</dbReference>
<evidence type="ECO:0000259" key="3">
    <source>
        <dbReference type="Pfam" id="PF25917"/>
    </source>
</evidence>
<name>A0A501WLX2_9GAMM</name>
<sequence length="364" mass="39831">MKLKHALLISAMGLLTLAGCQQDTAEVSEPTVSDLVRPVKLFTVANEEAQALRRFPAEIEASEEADLAFRVSGQVIRLNVKDGQTVKKGELLAELDPTDFALQVELSEANYRLAKSQFDRIQKILSQNAATQAQFDEAKAGLDQASNALQNARNQLAYTKLYAPYDGVIATVNVENFQYIGAAQGLMHIQNLEDLDVSFQIPERLVGGIRQLTQAQQATVEVDALPDFTFYGVYKEHQTTPDVTTKAYNATLSVRPKGDALKQVLPGMTATVTLDINRLNDQQGKIQIPIEAVVGKPGAAQPSVWVYDPATQQVAPRVIKLGDMQKDSIIVVEGLRPGDQIVAAGVHSLTADMKVRPWQRERGI</sequence>
<feature type="chain" id="PRO_5021501636" evidence="2">
    <location>
        <begin position="26"/>
        <end position="364"/>
    </location>
</feature>
<dbReference type="Proteomes" id="UP000315901">
    <property type="component" value="Unassembled WGS sequence"/>
</dbReference>
<organism evidence="4 5">
    <name type="scientific">Maribrevibacterium harenarium</name>
    <dbReference type="NCBI Taxonomy" id="2589817"/>
    <lineage>
        <taxon>Bacteria</taxon>
        <taxon>Pseudomonadati</taxon>
        <taxon>Pseudomonadota</taxon>
        <taxon>Gammaproteobacteria</taxon>
        <taxon>Oceanospirillales</taxon>
        <taxon>Oceanospirillaceae</taxon>
        <taxon>Maribrevibacterium</taxon>
    </lineage>
</organism>
<dbReference type="InterPro" id="IPR006143">
    <property type="entry name" value="RND_pump_MFP"/>
</dbReference>
<reference evidence="4 5" key="1">
    <citation type="submission" date="2019-06" db="EMBL/GenBank/DDBJ databases">
        <title>A novel bacterium of genus Marinomonas, isolated from coastal sand.</title>
        <authorList>
            <person name="Huang H."/>
            <person name="Mo K."/>
            <person name="Hu Y."/>
        </authorList>
    </citation>
    <scope>NUCLEOTIDE SEQUENCE [LARGE SCALE GENOMIC DNA]</scope>
    <source>
        <strain evidence="4 5">HB171799</strain>
    </source>
</reference>
<comment type="similarity">
    <text evidence="1">Belongs to the membrane fusion protein (MFP) (TC 8.A.1) family.</text>
</comment>
<protein>
    <submittedName>
        <fullName evidence="4">Efflux RND transporter periplasmic adaptor subunit</fullName>
    </submittedName>
</protein>
<evidence type="ECO:0000256" key="2">
    <source>
        <dbReference type="SAM" id="SignalP"/>
    </source>
</evidence>
<dbReference type="GO" id="GO:0015562">
    <property type="term" value="F:efflux transmembrane transporter activity"/>
    <property type="evidence" value="ECO:0007669"/>
    <property type="project" value="TreeGrafter"/>
</dbReference>
<dbReference type="GO" id="GO:1990281">
    <property type="term" value="C:efflux pump complex"/>
    <property type="evidence" value="ECO:0007669"/>
    <property type="project" value="TreeGrafter"/>
</dbReference>
<evidence type="ECO:0000256" key="1">
    <source>
        <dbReference type="ARBA" id="ARBA00009477"/>
    </source>
</evidence>
<dbReference type="EMBL" id="VFRR01000035">
    <property type="protein sequence ID" value="TPE48227.1"/>
    <property type="molecule type" value="Genomic_DNA"/>
</dbReference>
<dbReference type="OrthoDB" id="1185083at2"/>
<dbReference type="AlphaFoldDB" id="A0A501WLX2"/>